<name>A0A2D4F8I0_MICCO</name>
<sequence length="103" mass="12227">MGEKMAKTEPSFREMEHYLFLNDTHYFLRTTSIYWLNFINWGKLQQRQTMRDLSKYMRNPAVEEKSVHSGYRSILLSGTLLPSATFLWNRLQKTSFLQAATDL</sequence>
<accession>A0A2D4F8I0</accession>
<evidence type="ECO:0000313" key="1">
    <source>
        <dbReference type="EMBL" id="LAA43798.1"/>
    </source>
</evidence>
<proteinExistence type="predicted"/>
<dbReference type="AlphaFoldDB" id="A0A2D4F8I0"/>
<protein>
    <submittedName>
        <fullName evidence="1">Uncharacterized protein</fullName>
    </submittedName>
</protein>
<reference evidence="1" key="1">
    <citation type="submission" date="2017-07" db="EMBL/GenBank/DDBJ databases">
        <authorList>
            <person name="Mikheyev A."/>
            <person name="Grau M."/>
        </authorList>
    </citation>
    <scope>NUCLEOTIDE SEQUENCE</scope>
    <source>
        <tissue evidence="1">Venom_gland</tissue>
    </source>
</reference>
<dbReference type="EMBL" id="IACJ01053926">
    <property type="protein sequence ID" value="LAA43798.1"/>
    <property type="molecule type" value="Transcribed_RNA"/>
</dbReference>
<reference evidence="1" key="2">
    <citation type="submission" date="2017-11" db="EMBL/GenBank/DDBJ databases">
        <title>Coralsnake Venomics: Analyses of Venom Gland Transcriptomes and Proteomes of Six Brazilian Taxa.</title>
        <authorList>
            <person name="Aird S.D."/>
            <person name="Jorge da Silva N."/>
            <person name="Qiu L."/>
            <person name="Villar-Briones A."/>
            <person name="Aparecida-Saddi V."/>
            <person name="Campos-Telles M.P."/>
            <person name="Grau M."/>
            <person name="Mikheyev A.S."/>
        </authorList>
    </citation>
    <scope>NUCLEOTIDE SEQUENCE</scope>
    <source>
        <tissue evidence="1">Venom_gland</tissue>
    </source>
</reference>
<organism evidence="1">
    <name type="scientific">Micrurus corallinus</name>
    <name type="common">Brazilian coral snake</name>
    <dbReference type="NCBI Taxonomy" id="54390"/>
    <lineage>
        <taxon>Eukaryota</taxon>
        <taxon>Metazoa</taxon>
        <taxon>Chordata</taxon>
        <taxon>Craniata</taxon>
        <taxon>Vertebrata</taxon>
        <taxon>Euteleostomi</taxon>
        <taxon>Lepidosauria</taxon>
        <taxon>Squamata</taxon>
        <taxon>Bifurcata</taxon>
        <taxon>Unidentata</taxon>
        <taxon>Episquamata</taxon>
        <taxon>Toxicofera</taxon>
        <taxon>Serpentes</taxon>
        <taxon>Colubroidea</taxon>
        <taxon>Elapidae</taxon>
        <taxon>Elapinae</taxon>
        <taxon>Micrurus</taxon>
    </lineage>
</organism>